<dbReference type="InterPro" id="IPR001650">
    <property type="entry name" value="Helicase_C-like"/>
</dbReference>
<evidence type="ECO:0000256" key="8">
    <source>
        <dbReference type="ARBA" id="ARBA00023125"/>
    </source>
</evidence>
<dbReference type="EC" id="5.6.2.4" evidence="13 15"/>
<dbReference type="InterPro" id="IPR047112">
    <property type="entry name" value="RecG/Mfd"/>
</dbReference>
<keyword evidence="9 15" id="KW-0233">DNA recombination</keyword>
<dbReference type="InterPro" id="IPR011545">
    <property type="entry name" value="DEAD/DEAH_box_helicase_dom"/>
</dbReference>
<dbReference type="CDD" id="cd04488">
    <property type="entry name" value="RecG_wedge_OBF"/>
    <property type="match status" value="1"/>
</dbReference>
<evidence type="ECO:0000256" key="11">
    <source>
        <dbReference type="ARBA" id="ARBA00023235"/>
    </source>
</evidence>
<evidence type="ECO:0000259" key="16">
    <source>
        <dbReference type="PROSITE" id="PS51192"/>
    </source>
</evidence>
<evidence type="ECO:0000256" key="2">
    <source>
        <dbReference type="ARBA" id="ARBA00017846"/>
    </source>
</evidence>
<dbReference type="SUPFAM" id="SSF52540">
    <property type="entry name" value="P-loop containing nucleoside triphosphate hydrolases"/>
    <property type="match status" value="2"/>
</dbReference>
<gene>
    <name evidence="18" type="primary">recG</name>
    <name evidence="18" type="ORF">NCTC13337_00036</name>
</gene>
<dbReference type="PANTHER" id="PTHR47964">
    <property type="entry name" value="ATP-DEPENDENT DNA HELICASE HOMOLOG RECG, CHLOROPLASTIC"/>
    <property type="match status" value="1"/>
</dbReference>
<proteinExistence type="inferred from homology"/>
<dbReference type="SMART" id="SM00487">
    <property type="entry name" value="DEXDc"/>
    <property type="match status" value="1"/>
</dbReference>
<organism evidence="18 19">
    <name type="scientific">Suttonella ornithocola</name>
    <dbReference type="NCBI Taxonomy" id="279832"/>
    <lineage>
        <taxon>Bacteria</taxon>
        <taxon>Pseudomonadati</taxon>
        <taxon>Pseudomonadota</taxon>
        <taxon>Gammaproteobacteria</taxon>
        <taxon>Cardiobacteriales</taxon>
        <taxon>Cardiobacteriaceae</taxon>
        <taxon>Suttonella</taxon>
    </lineage>
</organism>
<evidence type="ECO:0000256" key="9">
    <source>
        <dbReference type="ARBA" id="ARBA00023172"/>
    </source>
</evidence>
<evidence type="ECO:0000256" key="3">
    <source>
        <dbReference type="ARBA" id="ARBA00022741"/>
    </source>
</evidence>
<dbReference type="OrthoDB" id="9804325at2"/>
<dbReference type="PROSITE" id="PS51192">
    <property type="entry name" value="HELICASE_ATP_BIND_1"/>
    <property type="match status" value="1"/>
</dbReference>
<keyword evidence="8" id="KW-0238">DNA-binding</keyword>
<dbReference type="GO" id="GO:0003677">
    <property type="term" value="F:DNA binding"/>
    <property type="evidence" value="ECO:0007669"/>
    <property type="project" value="UniProtKB-KW"/>
</dbReference>
<evidence type="ECO:0000256" key="14">
    <source>
        <dbReference type="ARBA" id="ARBA00048988"/>
    </source>
</evidence>
<dbReference type="AlphaFoldDB" id="A0A380MLX1"/>
<dbReference type="PANTHER" id="PTHR47964:SF1">
    <property type="entry name" value="ATP-DEPENDENT DNA HELICASE HOMOLOG RECG, CHLOROPLASTIC"/>
    <property type="match status" value="1"/>
</dbReference>
<comment type="catalytic activity">
    <reaction evidence="12 15">
        <text>Couples ATP hydrolysis with the unwinding of duplex DNA by translocating in the 3'-5' direction.</text>
        <dbReference type="EC" id="5.6.2.4"/>
    </reaction>
</comment>
<keyword evidence="4 15" id="KW-0227">DNA damage</keyword>
<evidence type="ECO:0000256" key="12">
    <source>
        <dbReference type="ARBA" id="ARBA00034617"/>
    </source>
</evidence>
<comment type="similarity">
    <text evidence="1 15">Belongs to the helicase family. RecG subfamily.</text>
</comment>
<evidence type="ECO:0000256" key="5">
    <source>
        <dbReference type="ARBA" id="ARBA00022801"/>
    </source>
</evidence>
<evidence type="ECO:0000256" key="6">
    <source>
        <dbReference type="ARBA" id="ARBA00022806"/>
    </source>
</evidence>
<accession>A0A380MLX1</accession>
<dbReference type="GO" id="GO:0043138">
    <property type="term" value="F:3'-5' DNA helicase activity"/>
    <property type="evidence" value="ECO:0007669"/>
    <property type="project" value="UniProtKB-EC"/>
</dbReference>
<dbReference type="InterPro" id="IPR045562">
    <property type="entry name" value="RecG_dom3_C"/>
</dbReference>
<dbReference type="InterPro" id="IPR004609">
    <property type="entry name" value="ATP-dep_DNA_helicase_RecG"/>
</dbReference>
<name>A0A380MLX1_9GAMM</name>
<dbReference type="NCBIfam" id="NF008168">
    <property type="entry name" value="PRK10917.2-2"/>
    <property type="match status" value="1"/>
</dbReference>
<feature type="domain" description="Helicase ATP-binding" evidence="16">
    <location>
        <begin position="276"/>
        <end position="440"/>
    </location>
</feature>
<dbReference type="InterPro" id="IPR033454">
    <property type="entry name" value="RecG_wedge"/>
</dbReference>
<comment type="function">
    <text evidence="15">Plays a critical role in recombination and DNA repair. Helps process Holliday junction intermediates to mature products by catalyzing branch migration. Has replication fork regression activity, unwinds stalled or blocked replication forks to make a HJ that can be resolved. Has a DNA unwinding activity characteristic of a DNA helicase with 3'-5' polarity.</text>
</comment>
<dbReference type="Pfam" id="PF17191">
    <property type="entry name" value="RecG_wedge"/>
    <property type="match status" value="1"/>
</dbReference>
<dbReference type="Proteomes" id="UP000254601">
    <property type="component" value="Unassembled WGS sequence"/>
</dbReference>
<dbReference type="Gene3D" id="2.40.50.140">
    <property type="entry name" value="Nucleic acid-binding proteins"/>
    <property type="match status" value="1"/>
</dbReference>
<dbReference type="Pfam" id="PF19833">
    <property type="entry name" value="RecG_dom3_C"/>
    <property type="match status" value="1"/>
</dbReference>
<dbReference type="PROSITE" id="PS51194">
    <property type="entry name" value="HELICASE_CTER"/>
    <property type="match status" value="1"/>
</dbReference>
<dbReference type="GO" id="GO:0006310">
    <property type="term" value="P:DNA recombination"/>
    <property type="evidence" value="ECO:0007669"/>
    <property type="project" value="UniProtKB-UniRule"/>
</dbReference>
<protein>
    <recommendedName>
        <fullName evidence="2 15">ATP-dependent DNA helicase RecG</fullName>
        <ecNumber evidence="13 15">5.6.2.4</ecNumber>
    </recommendedName>
</protein>
<dbReference type="InterPro" id="IPR012340">
    <property type="entry name" value="NA-bd_OB-fold"/>
</dbReference>
<dbReference type="GO" id="GO:0005524">
    <property type="term" value="F:ATP binding"/>
    <property type="evidence" value="ECO:0007669"/>
    <property type="project" value="UniProtKB-KW"/>
</dbReference>
<dbReference type="SUPFAM" id="SSF50249">
    <property type="entry name" value="Nucleic acid-binding proteins"/>
    <property type="match status" value="1"/>
</dbReference>
<dbReference type="FunFam" id="3.40.50.300:FF:000391">
    <property type="entry name" value="ATP-dependent DNA helicase RecG"/>
    <property type="match status" value="1"/>
</dbReference>
<evidence type="ECO:0000259" key="17">
    <source>
        <dbReference type="PROSITE" id="PS51194"/>
    </source>
</evidence>
<keyword evidence="3 15" id="KW-0547">Nucleotide-binding</keyword>
<dbReference type="EMBL" id="UHIC01000001">
    <property type="protein sequence ID" value="SUO93056.1"/>
    <property type="molecule type" value="Genomic_DNA"/>
</dbReference>
<keyword evidence="7 15" id="KW-0067">ATP-binding</keyword>
<dbReference type="NCBIfam" id="TIGR00643">
    <property type="entry name" value="recG"/>
    <property type="match status" value="1"/>
</dbReference>
<evidence type="ECO:0000313" key="18">
    <source>
        <dbReference type="EMBL" id="SUO93056.1"/>
    </source>
</evidence>
<keyword evidence="6 15" id="KW-0347">Helicase</keyword>
<dbReference type="RefSeq" id="WP_072575979.1">
    <property type="nucleotide sequence ID" value="NZ_LWHB01000040.1"/>
</dbReference>
<evidence type="ECO:0000256" key="1">
    <source>
        <dbReference type="ARBA" id="ARBA00007504"/>
    </source>
</evidence>
<dbReference type="GO" id="GO:0006281">
    <property type="term" value="P:DNA repair"/>
    <property type="evidence" value="ECO:0007669"/>
    <property type="project" value="UniProtKB-UniRule"/>
</dbReference>
<dbReference type="Gene3D" id="3.40.50.300">
    <property type="entry name" value="P-loop containing nucleotide triphosphate hydrolases"/>
    <property type="match status" value="2"/>
</dbReference>
<dbReference type="NCBIfam" id="NF008163">
    <property type="entry name" value="PRK10917.1-1"/>
    <property type="match status" value="1"/>
</dbReference>
<evidence type="ECO:0000256" key="7">
    <source>
        <dbReference type="ARBA" id="ARBA00022840"/>
    </source>
</evidence>
<reference evidence="18 19" key="1">
    <citation type="submission" date="2018-06" db="EMBL/GenBank/DDBJ databases">
        <authorList>
            <consortium name="Pathogen Informatics"/>
            <person name="Doyle S."/>
        </authorList>
    </citation>
    <scope>NUCLEOTIDE SEQUENCE [LARGE SCALE GENOMIC DNA]</scope>
    <source>
        <strain evidence="18 19">NCTC13337</strain>
    </source>
</reference>
<dbReference type="GO" id="GO:0016887">
    <property type="term" value="F:ATP hydrolysis activity"/>
    <property type="evidence" value="ECO:0007669"/>
    <property type="project" value="RHEA"/>
</dbReference>
<evidence type="ECO:0000313" key="19">
    <source>
        <dbReference type="Proteomes" id="UP000254601"/>
    </source>
</evidence>
<dbReference type="CDD" id="cd17992">
    <property type="entry name" value="DEXHc_RecG"/>
    <property type="match status" value="1"/>
</dbReference>
<comment type="catalytic activity">
    <reaction evidence="14 15">
        <text>ATP + H2O = ADP + phosphate + H(+)</text>
        <dbReference type="Rhea" id="RHEA:13065"/>
        <dbReference type="ChEBI" id="CHEBI:15377"/>
        <dbReference type="ChEBI" id="CHEBI:15378"/>
        <dbReference type="ChEBI" id="CHEBI:30616"/>
        <dbReference type="ChEBI" id="CHEBI:43474"/>
        <dbReference type="ChEBI" id="CHEBI:456216"/>
        <dbReference type="EC" id="5.6.2.4"/>
    </reaction>
</comment>
<dbReference type="SMART" id="SM00490">
    <property type="entry name" value="HELICc"/>
    <property type="match status" value="1"/>
</dbReference>
<evidence type="ECO:0000256" key="10">
    <source>
        <dbReference type="ARBA" id="ARBA00023204"/>
    </source>
</evidence>
<evidence type="ECO:0000256" key="15">
    <source>
        <dbReference type="RuleBase" id="RU363016"/>
    </source>
</evidence>
<dbReference type="InterPro" id="IPR027417">
    <property type="entry name" value="P-loop_NTPase"/>
</dbReference>
<keyword evidence="11" id="KW-0413">Isomerase</keyword>
<dbReference type="InterPro" id="IPR014001">
    <property type="entry name" value="Helicase_ATP-bd"/>
</dbReference>
<evidence type="ECO:0000256" key="13">
    <source>
        <dbReference type="ARBA" id="ARBA00034808"/>
    </source>
</evidence>
<sequence length="684" mass="76290">MQFSDNIQSCLRLSDSVTQAFSRAGIDTIRDLLFHFPMRYEDRSHITPIAHLKDGQQALVHGKVLRANVRQGKRQMLEVLIVDAAGNPLVLRYFRFYPSQLTQFTLGRFGLFYGKVAWGRDGYEMPHPEITWLETGEQPVLPDTLQSIYPTVKGLSQIRWQQTIRHALSKLNLPKTDLLTEQGYCSFPQALQLLHQPQVDEWLPMPDEYHHPAKQRLILEELIAHQLSFLQARAEVRQLPAQALPKHSDLLSAFCEKLPFALTSAQVRVQEEIARDLSSTAAMMRLVQGDVGSGKTVVALMACLQAIAAGKQAVFMAPTELLAEQHAANMRKLTENLSITAVLLVGKLSAKEKRAALAAIADGTAQLIIGTHAVFQEQVCYHDLALVAIDEQHRFGVHQRLQLQEKAPKGYALHQLVLTATPIPRTLAMSAYGELETSIIDVLPAGRQPIRTSVMSNAKREAIIARIGEVCASGQQAYWVCPLIEESEVLECQNAQETAEEIRRQLPQVKVALIHGRLSADERRETMNAFAAGEIDLLVATTVIEVGVDVPNATIMIIENAERFGLSQLHQLRGRVGRGGLQSDCVLMYQAPLGETAMRRLNIMRATTDGFRIAEEDLAIRGAGELLGTRQTGTIGLKIADFERDAALLEKAERLAMQWYQESQPFADVLLERWMGQRSQYLTV</sequence>
<keyword evidence="5 15" id="KW-0378">Hydrolase</keyword>
<evidence type="ECO:0000256" key="4">
    <source>
        <dbReference type="ARBA" id="ARBA00022763"/>
    </source>
</evidence>
<dbReference type="Pfam" id="PF00270">
    <property type="entry name" value="DEAD"/>
    <property type="match status" value="1"/>
</dbReference>
<keyword evidence="10 15" id="KW-0234">DNA repair</keyword>
<keyword evidence="19" id="KW-1185">Reference proteome</keyword>
<feature type="domain" description="Helicase C-terminal" evidence="17">
    <location>
        <begin position="473"/>
        <end position="619"/>
    </location>
</feature>
<dbReference type="Pfam" id="PF00271">
    <property type="entry name" value="Helicase_C"/>
    <property type="match status" value="1"/>
</dbReference>